<feature type="transmembrane region" description="Helical" evidence="10">
    <location>
        <begin position="151"/>
        <end position="168"/>
    </location>
</feature>
<feature type="transmembrane region" description="Helical" evidence="10">
    <location>
        <begin position="95"/>
        <end position="120"/>
    </location>
</feature>
<sequence length="186" mass="20579">MTWLLVLGLAYVIGAFPCHWWACSRPHSEQNGVGYAQLPLKEAFLLLVIDLVKGMAATLLGFALLGWVGAYLAAILVVVGSVYSCFLDFRGGTGLGVAAGVLLILSPILVVVGVMIFILAMLLVRSLFVATLLTGVTLFLFGMVLATHVMVWLIVLVLCVVIWSRWWGKKPRSYSRYKKPPWRKRW</sequence>
<keyword evidence="5 10" id="KW-1133">Transmembrane helix</keyword>
<evidence type="ECO:0000313" key="12">
    <source>
        <dbReference type="Proteomes" id="UP001157946"/>
    </source>
</evidence>
<comment type="caution">
    <text evidence="11">The sequence shown here is derived from an EMBL/GenBank/DDBJ whole genome shotgun (WGS) entry which is preliminary data.</text>
</comment>
<keyword evidence="1" id="KW-1003">Cell membrane</keyword>
<keyword evidence="12" id="KW-1185">Reference proteome</keyword>
<keyword evidence="3" id="KW-0808">Transferase</keyword>
<dbReference type="RefSeq" id="WP_284724400.1">
    <property type="nucleotide sequence ID" value="NZ_FXTU01000004.1"/>
</dbReference>
<protein>
    <submittedName>
        <fullName evidence="11">Phospholipid biosynthesis protein PlsY, probable glycerol-3-phosphate acyltransferase</fullName>
    </submittedName>
</protein>
<reference evidence="11" key="1">
    <citation type="submission" date="2017-05" db="EMBL/GenBank/DDBJ databases">
        <authorList>
            <person name="Varghese N."/>
            <person name="Submissions S."/>
        </authorList>
    </citation>
    <scope>NUCLEOTIDE SEQUENCE</scope>
    <source>
        <strain evidence="11">DSM 45262</strain>
    </source>
</reference>
<evidence type="ECO:0000256" key="1">
    <source>
        <dbReference type="ARBA" id="ARBA00022475"/>
    </source>
</evidence>
<proteinExistence type="predicted"/>
<name>A0AA45WQ16_9BACL</name>
<dbReference type="SMART" id="SM01207">
    <property type="entry name" value="G3P_acyltransf"/>
    <property type="match status" value="1"/>
</dbReference>
<evidence type="ECO:0000256" key="6">
    <source>
        <dbReference type="ARBA" id="ARBA00023098"/>
    </source>
</evidence>
<evidence type="ECO:0000256" key="7">
    <source>
        <dbReference type="ARBA" id="ARBA00023136"/>
    </source>
</evidence>
<gene>
    <name evidence="11" type="ORF">SAMN06265361_104231</name>
</gene>
<evidence type="ECO:0000256" key="8">
    <source>
        <dbReference type="ARBA" id="ARBA00023209"/>
    </source>
</evidence>
<keyword evidence="11" id="KW-0012">Acyltransferase</keyword>
<dbReference type="InterPro" id="IPR003811">
    <property type="entry name" value="G3P_acylTferase_PlsY"/>
</dbReference>
<dbReference type="GO" id="GO:0043772">
    <property type="term" value="F:acyl-phosphate glycerol-3-phosphate acyltransferase activity"/>
    <property type="evidence" value="ECO:0007669"/>
    <property type="project" value="InterPro"/>
</dbReference>
<keyword evidence="4 10" id="KW-0812">Transmembrane</keyword>
<evidence type="ECO:0000313" key="11">
    <source>
        <dbReference type="EMBL" id="SMP23552.1"/>
    </source>
</evidence>
<dbReference type="GO" id="GO:0008654">
    <property type="term" value="P:phospholipid biosynthetic process"/>
    <property type="evidence" value="ECO:0007669"/>
    <property type="project" value="UniProtKB-KW"/>
</dbReference>
<keyword evidence="7 10" id="KW-0472">Membrane</keyword>
<evidence type="ECO:0000256" key="9">
    <source>
        <dbReference type="ARBA" id="ARBA00023264"/>
    </source>
</evidence>
<keyword evidence="9" id="KW-1208">Phospholipid metabolism</keyword>
<evidence type="ECO:0000256" key="5">
    <source>
        <dbReference type="ARBA" id="ARBA00022989"/>
    </source>
</evidence>
<dbReference type="GO" id="GO:0005886">
    <property type="term" value="C:plasma membrane"/>
    <property type="evidence" value="ECO:0007669"/>
    <property type="project" value="InterPro"/>
</dbReference>
<dbReference type="AlphaFoldDB" id="A0AA45WQ16"/>
<evidence type="ECO:0000256" key="2">
    <source>
        <dbReference type="ARBA" id="ARBA00022516"/>
    </source>
</evidence>
<feature type="transmembrane region" description="Helical" evidence="10">
    <location>
        <begin position="59"/>
        <end position="83"/>
    </location>
</feature>
<dbReference type="PANTHER" id="PTHR30309">
    <property type="entry name" value="INNER MEMBRANE PROTEIN YGIH"/>
    <property type="match status" value="1"/>
</dbReference>
<dbReference type="Proteomes" id="UP001157946">
    <property type="component" value="Unassembled WGS sequence"/>
</dbReference>
<keyword evidence="2" id="KW-0444">Lipid biosynthesis</keyword>
<evidence type="ECO:0000256" key="3">
    <source>
        <dbReference type="ARBA" id="ARBA00022679"/>
    </source>
</evidence>
<feature type="transmembrane region" description="Helical" evidence="10">
    <location>
        <begin position="127"/>
        <end position="145"/>
    </location>
</feature>
<dbReference type="PANTHER" id="PTHR30309:SF0">
    <property type="entry name" value="GLYCEROL-3-PHOSPHATE ACYLTRANSFERASE-RELATED"/>
    <property type="match status" value="1"/>
</dbReference>
<evidence type="ECO:0000256" key="10">
    <source>
        <dbReference type="SAM" id="Phobius"/>
    </source>
</evidence>
<keyword evidence="6" id="KW-0443">Lipid metabolism</keyword>
<accession>A0AA45WQ16</accession>
<dbReference type="EMBL" id="FXTU01000004">
    <property type="protein sequence ID" value="SMP23552.1"/>
    <property type="molecule type" value="Genomic_DNA"/>
</dbReference>
<evidence type="ECO:0000256" key="4">
    <source>
        <dbReference type="ARBA" id="ARBA00022692"/>
    </source>
</evidence>
<dbReference type="Pfam" id="PF02660">
    <property type="entry name" value="G3P_acyltransf"/>
    <property type="match status" value="1"/>
</dbReference>
<organism evidence="11 12">
    <name type="scientific">Laceyella tengchongensis</name>
    <dbReference type="NCBI Taxonomy" id="574699"/>
    <lineage>
        <taxon>Bacteria</taxon>
        <taxon>Bacillati</taxon>
        <taxon>Bacillota</taxon>
        <taxon>Bacilli</taxon>
        <taxon>Bacillales</taxon>
        <taxon>Thermoactinomycetaceae</taxon>
        <taxon>Laceyella</taxon>
    </lineage>
</organism>
<keyword evidence="8" id="KW-0594">Phospholipid biosynthesis</keyword>